<dbReference type="Gene3D" id="3.30.420.10">
    <property type="entry name" value="Ribonuclease H-like superfamily/Ribonuclease H"/>
    <property type="match status" value="1"/>
</dbReference>
<dbReference type="EMBL" id="JAQOSQ010000003">
    <property type="protein sequence ID" value="MDJ1182725.1"/>
    <property type="molecule type" value="Genomic_DNA"/>
</dbReference>
<dbReference type="InterPro" id="IPR036397">
    <property type="entry name" value="RNaseH_sf"/>
</dbReference>
<dbReference type="InterPro" id="IPR038717">
    <property type="entry name" value="Tc1-like_DDE_dom"/>
</dbReference>
<evidence type="ECO:0000259" key="1">
    <source>
        <dbReference type="Pfam" id="PF13358"/>
    </source>
</evidence>
<organism evidence="2 3">
    <name type="scientific">Roseofilum casamattae BLCC-M143</name>
    <dbReference type="NCBI Taxonomy" id="3022442"/>
    <lineage>
        <taxon>Bacteria</taxon>
        <taxon>Bacillati</taxon>
        <taxon>Cyanobacteriota</taxon>
        <taxon>Cyanophyceae</taxon>
        <taxon>Desertifilales</taxon>
        <taxon>Desertifilaceae</taxon>
        <taxon>Roseofilum</taxon>
        <taxon>Roseofilum casamattae</taxon>
    </lineage>
</organism>
<gene>
    <name evidence="2" type="ORF">PMH09_05905</name>
</gene>
<dbReference type="PANTHER" id="PTHR46564">
    <property type="entry name" value="TRANSPOSASE"/>
    <property type="match status" value="1"/>
</dbReference>
<proteinExistence type="predicted"/>
<dbReference type="RefSeq" id="WP_283757376.1">
    <property type="nucleotide sequence ID" value="NZ_JAQOSQ010000003.1"/>
</dbReference>
<dbReference type="PANTHER" id="PTHR46564:SF1">
    <property type="entry name" value="TRANSPOSASE"/>
    <property type="match status" value="1"/>
</dbReference>
<evidence type="ECO:0000313" key="3">
    <source>
        <dbReference type="Proteomes" id="UP001232992"/>
    </source>
</evidence>
<protein>
    <submittedName>
        <fullName evidence="2">Transposase</fullName>
    </submittedName>
</protein>
<accession>A0ABT7BU61</accession>
<feature type="non-terminal residue" evidence="2">
    <location>
        <position position="104"/>
    </location>
</feature>
<reference evidence="2 3" key="1">
    <citation type="submission" date="2023-01" db="EMBL/GenBank/DDBJ databases">
        <title>Novel diversity within Roseofilum (Cyanobacteria; Desertifilaceae) from marine benthic mats with descriptions of four novel species.</title>
        <authorList>
            <person name="Wang Y."/>
            <person name="Berthold D.E."/>
            <person name="Hu J."/>
            <person name="Lefler F.W."/>
            <person name="Laughinghouse H.D. IV."/>
        </authorList>
    </citation>
    <scope>NUCLEOTIDE SEQUENCE [LARGE SCALE GENOMIC DNA]</scope>
    <source>
        <strain evidence="2 3">BLCC-M143</strain>
    </source>
</reference>
<evidence type="ECO:0000313" key="2">
    <source>
        <dbReference type="EMBL" id="MDJ1182725.1"/>
    </source>
</evidence>
<comment type="caution">
    <text evidence="2">The sequence shown here is derived from an EMBL/GenBank/DDBJ whole genome shotgun (WGS) entry which is preliminary data.</text>
</comment>
<keyword evidence="3" id="KW-1185">Reference proteome</keyword>
<name>A0ABT7BU61_9CYAN</name>
<dbReference type="Pfam" id="PF13358">
    <property type="entry name" value="DDE_3"/>
    <property type="match status" value="1"/>
</dbReference>
<dbReference type="Proteomes" id="UP001232992">
    <property type="component" value="Unassembled WGS sequence"/>
</dbReference>
<feature type="domain" description="Tc1-like transposase DDE" evidence="1">
    <location>
        <begin position="1"/>
        <end position="98"/>
    </location>
</feature>
<sequence length="104" mass="11498">MDESGILLGDNRPYARSEKGTRVRELKPFYRGSKITLVGAITQDKVLTLMTLNGSLDGAAFQVFVDHFLVPNLWKGAVVVMDRLAIHRMESVVKKIEGVGARVV</sequence>